<evidence type="ECO:0000256" key="2">
    <source>
        <dbReference type="ARBA" id="ARBA00008814"/>
    </source>
</evidence>
<keyword evidence="3" id="KW-0813">Transport</keyword>
<evidence type="ECO:0000256" key="1">
    <source>
        <dbReference type="ARBA" id="ARBA00004196"/>
    </source>
</evidence>
<feature type="region of interest" description="Disordered" evidence="5">
    <location>
        <begin position="36"/>
        <end position="56"/>
    </location>
</feature>
<dbReference type="PROSITE" id="PS51257">
    <property type="entry name" value="PROKAR_LIPOPROTEIN"/>
    <property type="match status" value="1"/>
</dbReference>
<reference evidence="8" key="1">
    <citation type="journal article" date="2014" name="Int. J. Syst. Evol. Microbiol.">
        <title>Complete genome sequence of Corynebacterium casei LMG S-19264T (=DSM 44701T), isolated from a smear-ripened cheese.</title>
        <authorList>
            <consortium name="US DOE Joint Genome Institute (JGI-PGF)"/>
            <person name="Walter F."/>
            <person name="Albersmeier A."/>
            <person name="Kalinowski J."/>
            <person name="Ruckert C."/>
        </authorList>
    </citation>
    <scope>NUCLEOTIDE SEQUENCE</scope>
    <source>
        <strain evidence="8">CGMCC 1.12987</strain>
    </source>
</reference>
<feature type="compositionally biased region" description="Polar residues" evidence="5">
    <location>
        <begin position="36"/>
        <end position="48"/>
    </location>
</feature>
<dbReference type="GO" id="GO:1901678">
    <property type="term" value="P:iron coordination entity transport"/>
    <property type="evidence" value="ECO:0007669"/>
    <property type="project" value="UniProtKB-ARBA"/>
</dbReference>
<dbReference type="CDD" id="cd01138">
    <property type="entry name" value="FeuA"/>
    <property type="match status" value="1"/>
</dbReference>
<gene>
    <name evidence="8" type="ORF">GCM10010916_26640</name>
</gene>
<proteinExistence type="inferred from homology"/>
<dbReference type="Proteomes" id="UP000644756">
    <property type="component" value="Unassembled WGS sequence"/>
</dbReference>
<dbReference type="RefSeq" id="WP_188531550.1">
    <property type="nucleotide sequence ID" value="NZ_BMGR01000008.1"/>
</dbReference>
<dbReference type="Pfam" id="PF01497">
    <property type="entry name" value="Peripla_BP_2"/>
    <property type="match status" value="1"/>
</dbReference>
<protein>
    <submittedName>
        <fullName evidence="8">Ferrichrome ABC transporter substrate-binding protein</fullName>
    </submittedName>
</protein>
<dbReference type="InterPro" id="IPR051313">
    <property type="entry name" value="Bact_iron-sidero_bind"/>
</dbReference>
<keyword evidence="9" id="KW-1185">Reference proteome</keyword>
<accession>A0A917D2S5</accession>
<name>A0A917D2S5_9BACL</name>
<comment type="caution">
    <text evidence="8">The sequence shown here is derived from an EMBL/GenBank/DDBJ whole genome shotgun (WGS) entry which is preliminary data.</text>
</comment>
<reference evidence="8" key="2">
    <citation type="submission" date="2020-09" db="EMBL/GenBank/DDBJ databases">
        <authorList>
            <person name="Sun Q."/>
            <person name="Zhou Y."/>
        </authorList>
    </citation>
    <scope>NUCLEOTIDE SEQUENCE</scope>
    <source>
        <strain evidence="8">CGMCC 1.12987</strain>
    </source>
</reference>
<feature type="chain" id="PRO_5038612518" evidence="6">
    <location>
        <begin position="28"/>
        <end position="338"/>
    </location>
</feature>
<evidence type="ECO:0000313" key="9">
    <source>
        <dbReference type="Proteomes" id="UP000644756"/>
    </source>
</evidence>
<dbReference type="SUPFAM" id="SSF53807">
    <property type="entry name" value="Helical backbone' metal receptor"/>
    <property type="match status" value="1"/>
</dbReference>
<organism evidence="8 9">
    <name type="scientific">Paenibacillus abyssi</name>
    <dbReference type="NCBI Taxonomy" id="1340531"/>
    <lineage>
        <taxon>Bacteria</taxon>
        <taxon>Bacillati</taxon>
        <taxon>Bacillota</taxon>
        <taxon>Bacilli</taxon>
        <taxon>Bacillales</taxon>
        <taxon>Paenibacillaceae</taxon>
        <taxon>Paenibacillus</taxon>
    </lineage>
</organism>
<evidence type="ECO:0000256" key="5">
    <source>
        <dbReference type="SAM" id="MobiDB-lite"/>
    </source>
</evidence>
<dbReference type="PANTHER" id="PTHR30532:SF29">
    <property type="entry name" value="FE(3+) DICITRATE-BINDING PERIPLASMIC PROTEIN"/>
    <property type="match status" value="1"/>
</dbReference>
<evidence type="ECO:0000259" key="7">
    <source>
        <dbReference type="PROSITE" id="PS50983"/>
    </source>
</evidence>
<dbReference type="Gene3D" id="3.40.50.1980">
    <property type="entry name" value="Nitrogenase molybdenum iron protein domain"/>
    <property type="match status" value="2"/>
</dbReference>
<dbReference type="PANTHER" id="PTHR30532">
    <property type="entry name" value="IRON III DICITRATE-BINDING PERIPLASMIC PROTEIN"/>
    <property type="match status" value="1"/>
</dbReference>
<sequence length="338" mass="36503">MVRTGKKGTSKVSLLLVCMLALAVFLAACGSNGNTPETTPDNTNQAPSETPAAGEETAATEKTVQDAMGNEVTIPANPERVLAAYYEDQLVTLGVKPVAQWSVANGAQDYLESDLQGIPLINYDLPPEAVAGFNPDFIIIGSSFLVQNGLYDQYAKIAPTYVLGDELIKDWRATLLKIGELLNKTDEANAAIQAYDQKVADTKAKLEQAVSDKSAAILWLTQKQFYMVDGNLSSGAVLYRDLGMKQPNLITDLPEEAQATWNPVSLEKLAELDADYIFLVNSDSGQAAETLDSPIWKGIPAVKEGHVYEMSTKSSWLYSGAIAGQKVMDDLLSALEMK</sequence>
<dbReference type="AlphaFoldDB" id="A0A917D2S5"/>
<dbReference type="PROSITE" id="PS50983">
    <property type="entry name" value="FE_B12_PBP"/>
    <property type="match status" value="1"/>
</dbReference>
<feature type="domain" description="Fe/B12 periplasmic-binding" evidence="7">
    <location>
        <begin position="78"/>
        <end position="338"/>
    </location>
</feature>
<dbReference type="EMBL" id="BMGR01000008">
    <property type="protein sequence ID" value="GGG08401.1"/>
    <property type="molecule type" value="Genomic_DNA"/>
</dbReference>
<keyword evidence="4 6" id="KW-0732">Signal</keyword>
<evidence type="ECO:0000313" key="8">
    <source>
        <dbReference type="EMBL" id="GGG08401.1"/>
    </source>
</evidence>
<comment type="subcellular location">
    <subcellularLocation>
        <location evidence="1">Cell envelope</location>
    </subcellularLocation>
</comment>
<evidence type="ECO:0000256" key="3">
    <source>
        <dbReference type="ARBA" id="ARBA00022448"/>
    </source>
</evidence>
<dbReference type="GO" id="GO:0030288">
    <property type="term" value="C:outer membrane-bounded periplasmic space"/>
    <property type="evidence" value="ECO:0007669"/>
    <property type="project" value="TreeGrafter"/>
</dbReference>
<evidence type="ECO:0000256" key="4">
    <source>
        <dbReference type="ARBA" id="ARBA00022729"/>
    </source>
</evidence>
<evidence type="ECO:0000256" key="6">
    <source>
        <dbReference type="SAM" id="SignalP"/>
    </source>
</evidence>
<dbReference type="InterPro" id="IPR002491">
    <property type="entry name" value="ABC_transptr_periplasmic_BD"/>
</dbReference>
<feature type="signal peptide" evidence="6">
    <location>
        <begin position="1"/>
        <end position="27"/>
    </location>
</feature>
<comment type="similarity">
    <text evidence="2">Belongs to the bacterial solute-binding protein 8 family.</text>
</comment>